<keyword evidence="3" id="KW-1185">Reference proteome</keyword>
<evidence type="ECO:0000313" key="3">
    <source>
        <dbReference type="Proteomes" id="UP001555786"/>
    </source>
</evidence>
<dbReference type="SUPFAM" id="SSF52540">
    <property type="entry name" value="P-loop containing nucleoside triphosphate hydrolases"/>
    <property type="match status" value="1"/>
</dbReference>
<dbReference type="Gene3D" id="3.40.50.300">
    <property type="entry name" value="P-loop containing nucleotide triphosphate hydrolases"/>
    <property type="match status" value="1"/>
</dbReference>
<comment type="caution">
    <text evidence="2">The sequence shown here is derived from an EMBL/GenBank/DDBJ whole genome shotgun (WGS) entry which is preliminary data.</text>
</comment>
<sequence length="691" mass="79782">MGSIHEDVKSGHLTRHPEELDWLKCFQNGFDVTWANERRAYGSRSSVYFIKPEPSTEETFGVDKEILLIYSPYDKLEARTFLSIEQFINDDPARGRVERLFVILVSDAKNPEKWVTEYASTNEARMVVAINKDDLKNSTGNAWFVRSKIASQLFSRDLFDYRLPLEKDIYFFGRTALLQSFTDSARRGENRGLFGLRKTGKTSFLYKLRRDLQEQGEVEVLFYDCKSPSIRQRSWVELLQKIIFDLAAVGVGDNFIVPKDNRFLSETLADLIKNMPGQKRVAIIFDEVEYISHFSKTDNHWKRDYLPFWQSIWAAQSETRKLSTILAGVNPKLVEVDKIDGIQNPLFGIVPYNYLSGLSVDEVRRMLNVLGRRMGLKFVPEIATTFDKEYGGHPLLCRLAASFTYRQVREGKKNFPIKVDISDLSDLKIERDGSLVFYCGHVVSELRDFYPDEYQVFELLACGRTADYIEFSYLPEYSDHLNSYGLVKTTSGIPTVAIEVVGTYVAMEAARREGRKTIQKLIDASERTKWISVRLQDIDFALDDLHRLGTSGNLPTLFGPNKYPESHKFMALKPAQNQGDLQLFLNVCNRCLVESIEAYGKSIANKNYFWETIRTAYPSLHQSLHRIKVYRHNEFHIELNEAVDAVYRDFLRQDLEGRNPTSVHDVWFTLQQAVLDSLWNALQIELSRYGR</sequence>
<organism evidence="2 3">
    <name type="scientific">Labrys neptuniae</name>
    <dbReference type="NCBI Taxonomy" id="376174"/>
    <lineage>
        <taxon>Bacteria</taxon>
        <taxon>Pseudomonadati</taxon>
        <taxon>Pseudomonadota</taxon>
        <taxon>Alphaproteobacteria</taxon>
        <taxon>Hyphomicrobiales</taxon>
        <taxon>Xanthobacteraceae</taxon>
        <taxon>Labrys</taxon>
    </lineage>
</organism>
<evidence type="ECO:0000313" key="2">
    <source>
        <dbReference type="EMBL" id="MEW9307547.1"/>
    </source>
</evidence>
<dbReference type="InterPro" id="IPR049945">
    <property type="entry name" value="AAA_22"/>
</dbReference>
<name>A0ABV3PPH9_9HYPH</name>
<dbReference type="RefSeq" id="WP_367624959.1">
    <property type="nucleotide sequence ID" value="NZ_JBFNQD010000006.1"/>
</dbReference>
<dbReference type="Pfam" id="PF13401">
    <property type="entry name" value="AAA_22"/>
    <property type="match status" value="1"/>
</dbReference>
<dbReference type="InterPro" id="IPR027417">
    <property type="entry name" value="P-loop_NTPase"/>
</dbReference>
<dbReference type="Proteomes" id="UP001555786">
    <property type="component" value="Unassembled WGS sequence"/>
</dbReference>
<proteinExistence type="predicted"/>
<reference evidence="2 3" key="1">
    <citation type="submission" date="2024-07" db="EMBL/GenBank/DDBJ databases">
        <title>Description of Labrys sedimenti sp. nov., isolated from a diclofenac-degrading enrichment culture.</title>
        <authorList>
            <person name="Tancsics A."/>
            <person name="Csepanyi A."/>
        </authorList>
    </citation>
    <scope>NUCLEOTIDE SEQUENCE [LARGE SCALE GENOMIC DNA]</scope>
    <source>
        <strain evidence="2 3">LMG 23578</strain>
    </source>
</reference>
<dbReference type="EMBL" id="JBFNQD010000006">
    <property type="protein sequence ID" value="MEW9307547.1"/>
    <property type="molecule type" value="Genomic_DNA"/>
</dbReference>
<protein>
    <submittedName>
        <fullName evidence="2">AAA family ATPase</fullName>
    </submittedName>
</protein>
<gene>
    <name evidence="2" type="ORF">ABXS05_18485</name>
</gene>
<feature type="domain" description="ORC1/DEAH AAA+ ATPase" evidence="1">
    <location>
        <begin position="193"/>
        <end position="332"/>
    </location>
</feature>
<evidence type="ECO:0000259" key="1">
    <source>
        <dbReference type="Pfam" id="PF13401"/>
    </source>
</evidence>
<accession>A0ABV3PPH9</accession>